<feature type="transmembrane region" description="Helical" evidence="7">
    <location>
        <begin position="206"/>
        <end position="222"/>
    </location>
</feature>
<dbReference type="GO" id="GO:0022857">
    <property type="term" value="F:transmembrane transporter activity"/>
    <property type="evidence" value="ECO:0007669"/>
    <property type="project" value="InterPro"/>
</dbReference>
<accession>W9G4J3</accession>
<dbReference type="SUPFAM" id="SSF103473">
    <property type="entry name" value="MFS general substrate transporter"/>
    <property type="match status" value="1"/>
</dbReference>
<evidence type="ECO:0000256" key="7">
    <source>
        <dbReference type="SAM" id="Phobius"/>
    </source>
</evidence>
<dbReference type="Gene3D" id="1.20.1250.20">
    <property type="entry name" value="MFS general substrate transporter like domains"/>
    <property type="match status" value="1"/>
</dbReference>
<dbReference type="EMBL" id="AWSA01000050">
    <property type="protein sequence ID" value="EWT00227.1"/>
    <property type="molecule type" value="Genomic_DNA"/>
</dbReference>
<name>W9G4J3_9MICO</name>
<evidence type="ECO:0000256" key="5">
    <source>
        <dbReference type="ARBA" id="ARBA00022989"/>
    </source>
</evidence>
<feature type="transmembrane region" description="Helical" evidence="7">
    <location>
        <begin position="12"/>
        <end position="35"/>
    </location>
</feature>
<keyword evidence="6 7" id="KW-0472">Membrane</keyword>
<dbReference type="InterPro" id="IPR020846">
    <property type="entry name" value="MFS_dom"/>
</dbReference>
<feature type="transmembrane region" description="Helical" evidence="7">
    <location>
        <begin position="277"/>
        <end position="306"/>
    </location>
</feature>
<dbReference type="InterPro" id="IPR036259">
    <property type="entry name" value="MFS_trans_sf"/>
</dbReference>
<sequence length="406" mass="41974">MRSLRDLPTVVWVLAAGRFVSSASSFLMLFLVLYLTGPRGLGVVPAGLVAGANGVGALLGNVTGGRYGDQLGHRRVLLLAASIVGVVTALIPWQPVWLLAIPMPLTGYLGAVASLSRGALSALAVTPGSRRSAVAVSRAASNAGFVIGPPVGALIAARGYDALFVIDGVVTLVLRHVTSRFLPEEAPVRPEPGATHGLWASVRRSPGLLVLLPAVVLVDIVYRQLYSTLPLHLRDAGQPLGLYTVLIAVGSGLILLLEIPVAVWLRQRPAIPIIATGYLLVAVGFTLFGVPWFGVATAAAVAMIVLTAGEILYKTTATAHVLDAAPAHLVGQYQGLYTGAATSGTMLAAPIGGMVYAARPGLLWPLCGVVAGIGAVLALLSARVPAARHQPADRTTRSLPNAPVHH</sequence>
<feature type="domain" description="Major facilitator superfamily (MFS) profile" evidence="8">
    <location>
        <begin position="10"/>
        <end position="386"/>
    </location>
</feature>
<dbReference type="eggNOG" id="COG2814">
    <property type="taxonomic scope" value="Bacteria"/>
</dbReference>
<feature type="transmembrane region" description="Helical" evidence="7">
    <location>
        <begin position="362"/>
        <end position="380"/>
    </location>
</feature>
<gene>
    <name evidence="9" type="ORF">N865_16610</name>
</gene>
<evidence type="ECO:0000256" key="1">
    <source>
        <dbReference type="ARBA" id="ARBA00004651"/>
    </source>
</evidence>
<dbReference type="InterPro" id="IPR050171">
    <property type="entry name" value="MFS_Transporters"/>
</dbReference>
<evidence type="ECO:0000313" key="9">
    <source>
        <dbReference type="EMBL" id="EWT00227.1"/>
    </source>
</evidence>
<evidence type="ECO:0000313" key="10">
    <source>
        <dbReference type="Proteomes" id="UP000019489"/>
    </source>
</evidence>
<comment type="caution">
    <text evidence="9">The sequence shown here is derived from an EMBL/GenBank/DDBJ whole genome shotgun (WGS) entry which is preliminary data.</text>
</comment>
<protein>
    <submittedName>
        <fullName evidence="9">Multidrug transporter</fullName>
    </submittedName>
</protein>
<feature type="transmembrane region" description="Helical" evidence="7">
    <location>
        <begin position="41"/>
        <end position="64"/>
    </location>
</feature>
<dbReference type="PANTHER" id="PTHR23517:SF2">
    <property type="entry name" value="MULTIDRUG RESISTANCE PROTEIN MDTH"/>
    <property type="match status" value="1"/>
</dbReference>
<reference evidence="9 10" key="1">
    <citation type="submission" date="2013-08" db="EMBL/GenBank/DDBJ databases">
        <title>Intrasporangium oryzae NRRL B-24470.</title>
        <authorList>
            <person name="Liu H."/>
            <person name="Wang G."/>
        </authorList>
    </citation>
    <scope>NUCLEOTIDE SEQUENCE [LARGE SCALE GENOMIC DNA]</scope>
    <source>
        <strain evidence="9 10">NRRL B-24470</strain>
    </source>
</reference>
<keyword evidence="3" id="KW-1003">Cell membrane</keyword>
<evidence type="ECO:0000256" key="6">
    <source>
        <dbReference type="ARBA" id="ARBA00023136"/>
    </source>
</evidence>
<evidence type="ECO:0000256" key="2">
    <source>
        <dbReference type="ARBA" id="ARBA00022448"/>
    </source>
</evidence>
<comment type="subcellular location">
    <subcellularLocation>
        <location evidence="1">Cell membrane</location>
        <topology evidence="1">Multi-pass membrane protein</topology>
    </subcellularLocation>
</comment>
<dbReference type="OrthoDB" id="3808057at2"/>
<dbReference type="InterPro" id="IPR011701">
    <property type="entry name" value="MFS"/>
</dbReference>
<keyword evidence="5 7" id="KW-1133">Transmembrane helix</keyword>
<evidence type="ECO:0000256" key="4">
    <source>
        <dbReference type="ARBA" id="ARBA00022692"/>
    </source>
</evidence>
<evidence type="ECO:0000259" key="8">
    <source>
        <dbReference type="PROSITE" id="PS50850"/>
    </source>
</evidence>
<dbReference type="Proteomes" id="UP000019489">
    <property type="component" value="Unassembled WGS sequence"/>
</dbReference>
<proteinExistence type="predicted"/>
<dbReference type="GO" id="GO:0005886">
    <property type="term" value="C:plasma membrane"/>
    <property type="evidence" value="ECO:0007669"/>
    <property type="project" value="UniProtKB-SubCell"/>
</dbReference>
<feature type="transmembrane region" description="Helical" evidence="7">
    <location>
        <begin position="105"/>
        <end position="125"/>
    </location>
</feature>
<organism evidence="9 10">
    <name type="scientific">Intrasporangium oryzae NRRL B-24470</name>
    <dbReference type="NCBI Taxonomy" id="1386089"/>
    <lineage>
        <taxon>Bacteria</taxon>
        <taxon>Bacillati</taxon>
        <taxon>Actinomycetota</taxon>
        <taxon>Actinomycetes</taxon>
        <taxon>Micrococcales</taxon>
        <taxon>Intrasporangiaceae</taxon>
        <taxon>Intrasporangium</taxon>
    </lineage>
</organism>
<evidence type="ECO:0000256" key="3">
    <source>
        <dbReference type="ARBA" id="ARBA00022475"/>
    </source>
</evidence>
<dbReference type="STRING" id="1386089.N865_16610"/>
<feature type="transmembrane region" description="Helical" evidence="7">
    <location>
        <begin position="242"/>
        <end position="265"/>
    </location>
</feature>
<dbReference type="PROSITE" id="PS50850">
    <property type="entry name" value="MFS"/>
    <property type="match status" value="1"/>
</dbReference>
<feature type="transmembrane region" description="Helical" evidence="7">
    <location>
        <begin position="76"/>
        <end position="93"/>
    </location>
</feature>
<keyword evidence="4 7" id="KW-0812">Transmembrane</keyword>
<dbReference type="RefSeq" id="WP_034808813.1">
    <property type="nucleotide sequence ID" value="NZ_AWSA01000050.1"/>
</dbReference>
<dbReference type="Pfam" id="PF07690">
    <property type="entry name" value="MFS_1"/>
    <property type="match status" value="1"/>
</dbReference>
<keyword evidence="2" id="KW-0813">Transport</keyword>
<dbReference type="AlphaFoldDB" id="W9G4J3"/>
<dbReference type="PANTHER" id="PTHR23517">
    <property type="entry name" value="RESISTANCE PROTEIN MDTM, PUTATIVE-RELATED-RELATED"/>
    <property type="match status" value="1"/>
</dbReference>
<keyword evidence="10" id="KW-1185">Reference proteome</keyword>